<organism evidence="1">
    <name type="scientific">Anguilla anguilla</name>
    <name type="common">European freshwater eel</name>
    <name type="synonym">Muraena anguilla</name>
    <dbReference type="NCBI Taxonomy" id="7936"/>
    <lineage>
        <taxon>Eukaryota</taxon>
        <taxon>Metazoa</taxon>
        <taxon>Chordata</taxon>
        <taxon>Craniata</taxon>
        <taxon>Vertebrata</taxon>
        <taxon>Euteleostomi</taxon>
        <taxon>Actinopterygii</taxon>
        <taxon>Neopterygii</taxon>
        <taxon>Teleostei</taxon>
        <taxon>Anguilliformes</taxon>
        <taxon>Anguillidae</taxon>
        <taxon>Anguilla</taxon>
    </lineage>
</organism>
<name>A0A0E9VNQ6_ANGAN</name>
<reference evidence="1" key="2">
    <citation type="journal article" date="2015" name="Fish Shellfish Immunol.">
        <title>Early steps in the European eel (Anguilla anguilla)-Vibrio vulnificus interaction in the gills: Role of the RtxA13 toxin.</title>
        <authorList>
            <person name="Callol A."/>
            <person name="Pajuelo D."/>
            <person name="Ebbesson L."/>
            <person name="Teles M."/>
            <person name="MacKenzie S."/>
            <person name="Amaro C."/>
        </authorList>
    </citation>
    <scope>NUCLEOTIDE SEQUENCE</scope>
</reference>
<accession>A0A0E9VNQ6</accession>
<proteinExistence type="predicted"/>
<dbReference type="EMBL" id="GBXM01028916">
    <property type="protein sequence ID" value="JAH79661.1"/>
    <property type="molecule type" value="Transcribed_RNA"/>
</dbReference>
<sequence>MGQKINCQGGKMISDNNPNYRTLLKYSRYLQPFLPHAII</sequence>
<evidence type="ECO:0000313" key="1">
    <source>
        <dbReference type="EMBL" id="JAH79661.1"/>
    </source>
</evidence>
<dbReference type="AlphaFoldDB" id="A0A0E9VNQ6"/>
<protein>
    <submittedName>
        <fullName evidence="1">Uncharacterized protein</fullName>
    </submittedName>
</protein>
<reference evidence="1" key="1">
    <citation type="submission" date="2014-11" db="EMBL/GenBank/DDBJ databases">
        <authorList>
            <person name="Amaro Gonzalez C."/>
        </authorList>
    </citation>
    <scope>NUCLEOTIDE SEQUENCE</scope>
</reference>